<keyword evidence="5 10" id="KW-0805">Transcription regulation</keyword>
<proteinExistence type="inferred from homology"/>
<dbReference type="PROSITE" id="PS00031">
    <property type="entry name" value="NUCLEAR_REC_DBD_1"/>
    <property type="match status" value="1"/>
</dbReference>
<dbReference type="Pfam" id="PF00105">
    <property type="entry name" value="zf-C4"/>
    <property type="match status" value="1"/>
</dbReference>
<dbReference type="EMBL" id="GEEE01013782">
    <property type="protein sequence ID" value="JAP49443.1"/>
    <property type="molecule type" value="Transcribed_RNA"/>
</dbReference>
<dbReference type="InterPro" id="IPR001723">
    <property type="entry name" value="Nuclear_hrmn_rcpt"/>
</dbReference>
<dbReference type="PRINTS" id="PR00545">
    <property type="entry name" value="RETINOIDXR"/>
</dbReference>
<feature type="region of interest" description="Disordered" evidence="11">
    <location>
        <begin position="483"/>
        <end position="510"/>
    </location>
</feature>
<evidence type="ECO:0000256" key="10">
    <source>
        <dbReference type="RuleBase" id="RU004334"/>
    </source>
</evidence>
<evidence type="ECO:0000256" key="4">
    <source>
        <dbReference type="ARBA" id="ARBA00022833"/>
    </source>
</evidence>
<keyword evidence="9 10" id="KW-0539">Nucleus</keyword>
<dbReference type="PROSITE" id="PS51843">
    <property type="entry name" value="NR_LBD"/>
    <property type="match status" value="1"/>
</dbReference>
<evidence type="ECO:0000259" key="12">
    <source>
        <dbReference type="PROSITE" id="PS51030"/>
    </source>
</evidence>
<evidence type="ECO:0000256" key="3">
    <source>
        <dbReference type="ARBA" id="ARBA00022771"/>
    </source>
</evidence>
<dbReference type="GO" id="GO:0008270">
    <property type="term" value="F:zinc ion binding"/>
    <property type="evidence" value="ECO:0007669"/>
    <property type="project" value="UniProtKB-KW"/>
</dbReference>
<dbReference type="InterPro" id="IPR000003">
    <property type="entry name" value="Retinoid-X_rcpt/HNF4"/>
</dbReference>
<dbReference type="InterPro" id="IPR001628">
    <property type="entry name" value="Znf_hrmn_rcpt"/>
</dbReference>
<keyword evidence="8 10" id="KW-0675">Receptor</keyword>
<dbReference type="GO" id="GO:0005634">
    <property type="term" value="C:nucleus"/>
    <property type="evidence" value="ECO:0007669"/>
    <property type="project" value="UniProtKB-SubCell"/>
</dbReference>
<comment type="similarity">
    <text evidence="10">Belongs to the nuclear hormone receptor family.</text>
</comment>
<evidence type="ECO:0000256" key="7">
    <source>
        <dbReference type="ARBA" id="ARBA00023163"/>
    </source>
</evidence>
<sequence length="510" mass="54699">SWPSFSSLPTSDTSTANHSSHFASDAIPALERPAIPSFNSLDSVPKSTNGFISASGSSANALHQQAPGYFLPISRADLMAIRPPSELPNLDAAQDLSGVASNDSVMAIGLPQVCSVCGDRATGRHYGVVSCEGCKGFFKRTVRRGAQYVCKETGCCLIDRSQRPRCQYCRFRQCLAAGMRSEAVQEERFSVCASGAKRNLPTQPPAPSCSVPADASTSSVVDIKSLDALCRLPKLSVSALLAAELLFEPPTSGGGDGESDAAAAVVYVDLDSILRNSAVTDPLVVIVQSIESRLHPLVDWAQSIPAFADCLSEEDQLCLLKSAWTELLLTSLAFRSTAASAGTGFLLANGYYLSNQTATTHGLGPLASRIQNEIISKFREMRLDRTELALLKAIILFNPDATDLSTEGRRRLDVWRDDLYGSLHAYCTAVHSLGSARFTKLLLRLAPLRSISLKCLEHLVYTKLAAEDPTSHRLLDLIEHGVWPSPSPPSSPSPGEDLATDSKTKPDSSM</sequence>
<reference evidence="14" key="1">
    <citation type="submission" date="2016-01" db="EMBL/GenBank/DDBJ databases">
        <title>Reference transcriptome for the parasite Schistocephalus solidus: insights into the molecular evolution of parasitism.</title>
        <authorList>
            <person name="Hebert F.O."/>
            <person name="Grambauer S."/>
            <person name="Barber I."/>
            <person name="Landry C.R."/>
            <person name="Aubin-Horth N."/>
        </authorList>
    </citation>
    <scope>NUCLEOTIDE SEQUENCE</scope>
</reference>
<dbReference type="SMART" id="SM00430">
    <property type="entry name" value="HOLI"/>
    <property type="match status" value="1"/>
</dbReference>
<feature type="compositionally biased region" description="Basic and acidic residues" evidence="11">
    <location>
        <begin position="500"/>
        <end position="510"/>
    </location>
</feature>
<evidence type="ECO:0000313" key="14">
    <source>
        <dbReference type="EMBL" id="JAP49443.1"/>
    </source>
</evidence>
<dbReference type="InterPro" id="IPR035500">
    <property type="entry name" value="NHR-like_dom_sf"/>
</dbReference>
<dbReference type="InterPro" id="IPR013088">
    <property type="entry name" value="Znf_NHR/GATA"/>
</dbReference>
<evidence type="ECO:0000256" key="9">
    <source>
        <dbReference type="ARBA" id="ARBA00023242"/>
    </source>
</evidence>
<name>A0A0X3PCH5_SCHSO</name>
<dbReference type="SUPFAM" id="SSF48508">
    <property type="entry name" value="Nuclear receptor ligand-binding domain"/>
    <property type="match status" value="1"/>
</dbReference>
<dbReference type="SMART" id="SM00399">
    <property type="entry name" value="ZnF_C4"/>
    <property type="match status" value="1"/>
</dbReference>
<dbReference type="InterPro" id="IPR050274">
    <property type="entry name" value="Nuclear_hormone_rcpt_NR2"/>
</dbReference>
<dbReference type="SUPFAM" id="SSF57716">
    <property type="entry name" value="Glucocorticoid receptor-like (DNA-binding domain)"/>
    <property type="match status" value="1"/>
</dbReference>
<keyword evidence="2 10" id="KW-0479">Metal-binding</keyword>
<feature type="domain" description="Nuclear receptor" evidence="12">
    <location>
        <begin position="111"/>
        <end position="186"/>
    </location>
</feature>
<dbReference type="FunFam" id="3.30.50.10:FF:000006">
    <property type="entry name" value="Nuclear receptor subfamily 5 group A member"/>
    <property type="match status" value="1"/>
</dbReference>
<feature type="non-terminal residue" evidence="14">
    <location>
        <position position="1"/>
    </location>
</feature>
<feature type="domain" description="NR LBD" evidence="13">
    <location>
        <begin position="232"/>
        <end position="481"/>
    </location>
</feature>
<evidence type="ECO:0000259" key="13">
    <source>
        <dbReference type="PROSITE" id="PS51843"/>
    </source>
</evidence>
<comment type="subcellular location">
    <subcellularLocation>
        <location evidence="1 10">Nucleus</location>
    </subcellularLocation>
</comment>
<evidence type="ECO:0000256" key="8">
    <source>
        <dbReference type="ARBA" id="ARBA00023170"/>
    </source>
</evidence>
<gene>
    <name evidence="14" type="ORF">TR152836</name>
</gene>
<evidence type="ECO:0000256" key="5">
    <source>
        <dbReference type="ARBA" id="ARBA00023015"/>
    </source>
</evidence>
<dbReference type="PANTHER" id="PTHR24083">
    <property type="entry name" value="NUCLEAR HORMONE RECEPTOR"/>
    <property type="match status" value="1"/>
</dbReference>
<keyword evidence="4 10" id="KW-0862">Zinc</keyword>
<keyword evidence="6 10" id="KW-0238">DNA-binding</keyword>
<evidence type="ECO:0000256" key="6">
    <source>
        <dbReference type="ARBA" id="ARBA00023125"/>
    </source>
</evidence>
<keyword evidence="3 10" id="KW-0863">Zinc-finger</keyword>
<dbReference type="AlphaFoldDB" id="A0A0X3PCH5"/>
<dbReference type="PROSITE" id="PS51030">
    <property type="entry name" value="NUCLEAR_REC_DBD_2"/>
    <property type="match status" value="1"/>
</dbReference>
<dbReference type="GO" id="GO:0003707">
    <property type="term" value="F:nuclear steroid receptor activity"/>
    <property type="evidence" value="ECO:0007669"/>
    <property type="project" value="InterPro"/>
</dbReference>
<dbReference type="PRINTS" id="PR00398">
    <property type="entry name" value="STRDHORMONER"/>
</dbReference>
<accession>A0A0X3PCH5</accession>
<dbReference type="Gene3D" id="1.10.565.10">
    <property type="entry name" value="Retinoid X Receptor"/>
    <property type="match status" value="1"/>
</dbReference>
<dbReference type="Pfam" id="PF00104">
    <property type="entry name" value="Hormone_recep"/>
    <property type="match status" value="1"/>
</dbReference>
<organism evidence="14">
    <name type="scientific">Schistocephalus solidus</name>
    <name type="common">Tapeworm</name>
    <dbReference type="NCBI Taxonomy" id="70667"/>
    <lineage>
        <taxon>Eukaryota</taxon>
        <taxon>Metazoa</taxon>
        <taxon>Spiralia</taxon>
        <taxon>Lophotrochozoa</taxon>
        <taxon>Platyhelminthes</taxon>
        <taxon>Cestoda</taxon>
        <taxon>Eucestoda</taxon>
        <taxon>Diphyllobothriidea</taxon>
        <taxon>Diphyllobothriidae</taxon>
        <taxon>Schistocephalus</taxon>
    </lineage>
</organism>
<dbReference type="GO" id="GO:0043565">
    <property type="term" value="F:sequence-specific DNA binding"/>
    <property type="evidence" value="ECO:0007669"/>
    <property type="project" value="InterPro"/>
</dbReference>
<evidence type="ECO:0000256" key="2">
    <source>
        <dbReference type="ARBA" id="ARBA00022723"/>
    </source>
</evidence>
<dbReference type="CDD" id="cd06916">
    <property type="entry name" value="NR_DBD_like"/>
    <property type="match status" value="1"/>
</dbReference>
<protein>
    <submittedName>
        <fullName evidence="14">Uncharacterized protein</fullName>
    </submittedName>
</protein>
<dbReference type="InterPro" id="IPR000536">
    <property type="entry name" value="Nucl_hrmn_rcpt_lig-bd"/>
</dbReference>
<dbReference type="PRINTS" id="PR00047">
    <property type="entry name" value="STROIDFINGER"/>
</dbReference>
<dbReference type="Gene3D" id="3.30.50.10">
    <property type="entry name" value="Erythroid Transcription Factor GATA-1, subunit A"/>
    <property type="match status" value="1"/>
</dbReference>
<keyword evidence="7 10" id="KW-0804">Transcription</keyword>
<evidence type="ECO:0000256" key="11">
    <source>
        <dbReference type="SAM" id="MobiDB-lite"/>
    </source>
</evidence>
<evidence type="ECO:0000256" key="1">
    <source>
        <dbReference type="ARBA" id="ARBA00004123"/>
    </source>
</evidence>